<gene>
    <name evidence="2" type="ORF">IV203_008414</name>
</gene>
<accession>A0A9K3L0B6</accession>
<evidence type="ECO:0000313" key="2">
    <source>
        <dbReference type="EMBL" id="KAG7352366.1"/>
    </source>
</evidence>
<proteinExistence type="predicted"/>
<feature type="compositionally biased region" description="Basic residues" evidence="1">
    <location>
        <begin position="128"/>
        <end position="137"/>
    </location>
</feature>
<feature type="compositionally biased region" description="Low complexity" evidence="1">
    <location>
        <begin position="57"/>
        <end position="69"/>
    </location>
</feature>
<dbReference type="Proteomes" id="UP000693970">
    <property type="component" value="Unassembled WGS sequence"/>
</dbReference>
<feature type="compositionally biased region" description="Low complexity" evidence="1">
    <location>
        <begin position="138"/>
        <end position="171"/>
    </location>
</feature>
<feature type="region of interest" description="Disordered" evidence="1">
    <location>
        <begin position="111"/>
        <end position="184"/>
    </location>
</feature>
<feature type="compositionally biased region" description="Polar residues" evidence="1">
    <location>
        <begin position="37"/>
        <end position="48"/>
    </location>
</feature>
<feature type="compositionally biased region" description="Basic residues" evidence="1">
    <location>
        <begin position="172"/>
        <end position="184"/>
    </location>
</feature>
<evidence type="ECO:0000256" key="1">
    <source>
        <dbReference type="SAM" id="MobiDB-lite"/>
    </source>
</evidence>
<name>A0A9K3L0B6_9STRA</name>
<reference evidence="2" key="2">
    <citation type="submission" date="2021-04" db="EMBL/GenBank/DDBJ databases">
        <authorList>
            <person name="Podell S."/>
        </authorList>
    </citation>
    <scope>NUCLEOTIDE SEQUENCE</scope>
    <source>
        <strain evidence="2">Hildebrandi</strain>
    </source>
</reference>
<evidence type="ECO:0000313" key="3">
    <source>
        <dbReference type="Proteomes" id="UP000693970"/>
    </source>
</evidence>
<reference evidence="2" key="1">
    <citation type="journal article" date="2021" name="Sci. Rep.">
        <title>Diploid genomic architecture of Nitzschia inconspicua, an elite biomass production diatom.</title>
        <authorList>
            <person name="Oliver A."/>
            <person name="Podell S."/>
            <person name="Pinowska A."/>
            <person name="Traller J.C."/>
            <person name="Smith S.R."/>
            <person name="McClure R."/>
            <person name="Beliaev A."/>
            <person name="Bohutskyi P."/>
            <person name="Hill E.A."/>
            <person name="Rabines A."/>
            <person name="Zheng H."/>
            <person name="Allen L.Z."/>
            <person name="Kuo A."/>
            <person name="Grigoriev I.V."/>
            <person name="Allen A.E."/>
            <person name="Hazlebeck D."/>
            <person name="Allen E.E."/>
        </authorList>
    </citation>
    <scope>NUCLEOTIDE SEQUENCE</scope>
    <source>
        <strain evidence="2">Hildebrandi</strain>
    </source>
</reference>
<organism evidence="2 3">
    <name type="scientific">Nitzschia inconspicua</name>
    <dbReference type="NCBI Taxonomy" id="303405"/>
    <lineage>
        <taxon>Eukaryota</taxon>
        <taxon>Sar</taxon>
        <taxon>Stramenopiles</taxon>
        <taxon>Ochrophyta</taxon>
        <taxon>Bacillariophyta</taxon>
        <taxon>Bacillariophyceae</taxon>
        <taxon>Bacillariophycidae</taxon>
        <taxon>Bacillariales</taxon>
        <taxon>Bacillariaceae</taxon>
        <taxon>Nitzschia</taxon>
    </lineage>
</organism>
<protein>
    <submittedName>
        <fullName evidence="2">Uncharacterized protein</fullName>
    </submittedName>
</protein>
<dbReference type="AlphaFoldDB" id="A0A9K3L0B6"/>
<keyword evidence="3" id="KW-1185">Reference proteome</keyword>
<feature type="region of interest" description="Disordered" evidence="1">
    <location>
        <begin position="37"/>
        <end position="88"/>
    </location>
</feature>
<comment type="caution">
    <text evidence="2">The sequence shown here is derived from an EMBL/GenBank/DDBJ whole genome shotgun (WGS) entry which is preliminary data.</text>
</comment>
<dbReference type="EMBL" id="JAGRRH010000017">
    <property type="protein sequence ID" value="KAG7352366.1"/>
    <property type="molecule type" value="Genomic_DNA"/>
</dbReference>
<sequence>MNSELSRDNTACEHLIDEQEKLGSCYEIELNDSLSSIESSGSWMTQPQDAFIGKAAPQSPSQSPSPSSSGTTKMDASHFPSLSPLHTPRKQRTGVFAMEDASKLVVCTSPGVPVSLGMSPGKPSRPPLFKKRSRRGILRSTRTSSRRSFLSSSHSTGSLTPGSRTPSSSGRRCNRSSRHRKKNSPFKMEKRVTFFLPDDSSASTSVSGSLLLCDVDNMETSLRMDPWGNVANDDFGNQSCRIVLPFINGLDDSDDEFAYDDYDINERLPNNMEDWFNSANDLGRNFNTLDYEGSLDDGCPTPLRSETSGGEENLNAIDACKTPLPSDMPPLPTLDIMHETPVISNVKTSSQHQKEKTGIALSTLTPIPQKEEHSEKKEVGTKESPTSVMGFEEALYASKKDTDKVLISDDDDHSIELDQFTERLASVQLRTDDIAYLHLSVDL</sequence>